<dbReference type="PANTHER" id="PTHR35788">
    <property type="entry name" value="EXPORTED PROTEIN-RELATED"/>
    <property type="match status" value="1"/>
</dbReference>
<keyword evidence="4" id="KW-1185">Reference proteome</keyword>
<dbReference type="InterPro" id="IPR052913">
    <property type="entry name" value="Glycopeptide_resist_protein"/>
</dbReference>
<evidence type="ECO:0000313" key="4">
    <source>
        <dbReference type="Proteomes" id="UP000537326"/>
    </source>
</evidence>
<feature type="region of interest" description="Disordered" evidence="1">
    <location>
        <begin position="562"/>
        <end position="581"/>
    </location>
</feature>
<dbReference type="InterPro" id="IPR022029">
    <property type="entry name" value="YoaR-like_PG-bd"/>
</dbReference>
<dbReference type="AlphaFoldDB" id="A0A7Z0C4A0"/>
<dbReference type="PANTHER" id="PTHR35788:SF1">
    <property type="entry name" value="EXPORTED PROTEIN"/>
    <property type="match status" value="1"/>
</dbReference>
<feature type="domain" description="YoaR-like putative peptidoglycan binding" evidence="2">
    <location>
        <begin position="108"/>
        <end position="190"/>
    </location>
</feature>
<accession>A0A7Z0C4A0</accession>
<protein>
    <submittedName>
        <fullName evidence="3">Vancomycin resistance protein YoaR</fullName>
    </submittedName>
</protein>
<dbReference type="InterPro" id="IPR007391">
    <property type="entry name" value="Vancomycin_resist_VanW"/>
</dbReference>
<dbReference type="EMBL" id="JACBZI010000001">
    <property type="protein sequence ID" value="NYI11092.1"/>
    <property type="molecule type" value="Genomic_DNA"/>
</dbReference>
<dbReference type="Pfam" id="PF12229">
    <property type="entry name" value="PG_binding_4"/>
    <property type="match status" value="1"/>
</dbReference>
<dbReference type="Pfam" id="PF04294">
    <property type="entry name" value="VanW"/>
    <property type="match status" value="1"/>
</dbReference>
<comment type="caution">
    <text evidence="3">The sequence shown here is derived from an EMBL/GenBank/DDBJ whole genome shotgun (WGS) entry which is preliminary data.</text>
</comment>
<proteinExistence type="predicted"/>
<sequence length="581" mass="62146">MAKDSGREALGGRAVVVAVATVALLLGGGYAAAGAFASDRVPRGTTVGGVAVGGQTPAEAKQTLARAWRDRVDAPITVTVDGESTTVAPSEAGLEPALDATVEAAGAGDSWAPGRLWDYWTGGDEVAPVVTVDEQRMQATVQRLDGELGTAPVDGTVSFTGSTVRTTKATTGRVLDDEAVREALVAAYLSEEPSAELELVEVEPDITDADVEQAVEDYANPALSGPVTLVFGDTPVKLRPSDYAKALSLDADGGVLTLATDIDVVMDLVDQSTVQGEPVDATVRIVDGEPEVVPAKPGVSFADADVYTLFIDLLTQPEGERRGEVDATVVEPEVTTKDVRQLGIKEQVSTFTTYYPHAEYRNTNIGRAAELTNGTLLLPGETFSMNDIVGERTRENGFTEGFIISNGILREDLGGGVSQLATTLFNAMFFAGLEDVEHKPHSFYIDRYPVGREATVAWGALDLRFRNNTEHGVFVQSYIRPSTPSSQGSVTVSLYSTKVWDIEARASNRYAYTEPEVRYLQTDDCYAYTGSSGFQIDVFRDFRRPGKDKVVRTEKFHTVYTPSDSVRCGKPPEDGEGGQGG</sequence>
<name>A0A7Z0C4A0_9ACTN</name>
<evidence type="ECO:0000313" key="3">
    <source>
        <dbReference type="EMBL" id="NYI11092.1"/>
    </source>
</evidence>
<dbReference type="Proteomes" id="UP000537326">
    <property type="component" value="Unassembled WGS sequence"/>
</dbReference>
<reference evidence="3 4" key="1">
    <citation type="submission" date="2020-07" db="EMBL/GenBank/DDBJ databases">
        <title>Sequencing the genomes of 1000 actinobacteria strains.</title>
        <authorList>
            <person name="Klenk H.-P."/>
        </authorList>
    </citation>
    <scope>NUCLEOTIDE SEQUENCE [LARGE SCALE GENOMIC DNA]</scope>
    <source>
        <strain evidence="3 4">DSM 18248</strain>
    </source>
</reference>
<dbReference type="RefSeq" id="WP_179531828.1">
    <property type="nucleotide sequence ID" value="NZ_BAAAPP010000005.1"/>
</dbReference>
<evidence type="ECO:0000256" key="1">
    <source>
        <dbReference type="SAM" id="MobiDB-lite"/>
    </source>
</evidence>
<organism evidence="3 4">
    <name type="scientific">Nocardioides marinus</name>
    <dbReference type="NCBI Taxonomy" id="374514"/>
    <lineage>
        <taxon>Bacteria</taxon>
        <taxon>Bacillati</taxon>
        <taxon>Actinomycetota</taxon>
        <taxon>Actinomycetes</taxon>
        <taxon>Propionibacteriales</taxon>
        <taxon>Nocardioidaceae</taxon>
        <taxon>Nocardioides</taxon>
    </lineage>
</organism>
<gene>
    <name evidence="3" type="ORF">BKA05_002607</name>
</gene>
<evidence type="ECO:0000259" key="2">
    <source>
        <dbReference type="Pfam" id="PF12229"/>
    </source>
</evidence>